<name>A0A1I7UGM8_9PELO</name>
<sequence length="289" mass="33235">MVLIRLSASSKIERSIVDIHRFPVEEITVSDLSDGIILEMTVNEEERYKIMAEQDWIKEQQLVPLLAYVLSHGDVKKLLSKETENFSEASLKTLREAGRLRVSNFSCSTVRPQHLAILEKGAPGVIKSALMGGEGVIPLEKFIDFESVSKVEKWRLFMPPLETASLIARKWLGGTFEIGTRVDMEGEDGGRLNMFRDDFQDRIMLEGERFIRIRTENPERDICLENIGQRVGHENFVMIVMPAAMVRGSKKYMKFIERENEMEVDFDAYARALNMQQNMFQELMGRRLP</sequence>
<protein>
    <submittedName>
        <fullName evidence="2">Hpr_kinase_C domain-containing protein</fullName>
    </submittedName>
</protein>
<proteinExistence type="predicted"/>
<accession>A0A1I7UGM8</accession>
<keyword evidence="1" id="KW-1185">Reference proteome</keyword>
<evidence type="ECO:0000313" key="1">
    <source>
        <dbReference type="Proteomes" id="UP000095282"/>
    </source>
</evidence>
<dbReference type="AlphaFoldDB" id="A0A1I7UGM8"/>
<reference evidence="2" key="1">
    <citation type="submission" date="2016-11" db="UniProtKB">
        <authorList>
            <consortium name="WormBaseParasite"/>
        </authorList>
    </citation>
    <scope>IDENTIFICATION</scope>
</reference>
<organism evidence="1 2">
    <name type="scientific">Caenorhabditis tropicalis</name>
    <dbReference type="NCBI Taxonomy" id="1561998"/>
    <lineage>
        <taxon>Eukaryota</taxon>
        <taxon>Metazoa</taxon>
        <taxon>Ecdysozoa</taxon>
        <taxon>Nematoda</taxon>
        <taxon>Chromadorea</taxon>
        <taxon>Rhabditida</taxon>
        <taxon>Rhabditina</taxon>
        <taxon>Rhabditomorpha</taxon>
        <taxon>Rhabditoidea</taxon>
        <taxon>Rhabditidae</taxon>
        <taxon>Peloderinae</taxon>
        <taxon>Caenorhabditis</taxon>
    </lineage>
</organism>
<dbReference type="WBParaSite" id="Csp11.Scaffold629.g9131.t1">
    <property type="protein sequence ID" value="Csp11.Scaffold629.g9131.t1"/>
    <property type="gene ID" value="Csp11.Scaffold629.g9131"/>
</dbReference>
<dbReference type="Proteomes" id="UP000095282">
    <property type="component" value="Unplaced"/>
</dbReference>
<evidence type="ECO:0000313" key="2">
    <source>
        <dbReference type="WBParaSite" id="Csp11.Scaffold629.g9131.t1"/>
    </source>
</evidence>